<dbReference type="PIRSF" id="PIRSF015855">
    <property type="entry name" value="TypeIII_Mtase_mKpnI"/>
    <property type="match status" value="1"/>
</dbReference>
<dbReference type="GO" id="GO:0003677">
    <property type="term" value="F:DNA binding"/>
    <property type="evidence" value="ECO:0007669"/>
    <property type="project" value="InterPro"/>
</dbReference>
<dbReference type="InterPro" id="IPR002941">
    <property type="entry name" value="DNA_methylase_N4/N6"/>
</dbReference>
<evidence type="ECO:0000259" key="6">
    <source>
        <dbReference type="Pfam" id="PF01555"/>
    </source>
</evidence>
<organism evidence="7 8">
    <name type="scientific">Desulforamulus aeronauticus DSM 10349</name>
    <dbReference type="NCBI Taxonomy" id="1121421"/>
    <lineage>
        <taxon>Bacteria</taxon>
        <taxon>Bacillati</taxon>
        <taxon>Bacillota</taxon>
        <taxon>Clostridia</taxon>
        <taxon>Eubacteriales</taxon>
        <taxon>Peptococcaceae</taxon>
        <taxon>Desulforamulus</taxon>
    </lineage>
</organism>
<evidence type="ECO:0000313" key="7">
    <source>
        <dbReference type="EMBL" id="SHK00752.1"/>
    </source>
</evidence>
<dbReference type="PROSITE" id="PS00092">
    <property type="entry name" value="N6_MTASE"/>
    <property type="match status" value="1"/>
</dbReference>
<keyword evidence="8" id="KW-1185">Reference proteome</keyword>
<dbReference type="Proteomes" id="UP000183997">
    <property type="component" value="Unassembled WGS sequence"/>
</dbReference>
<proteinExistence type="inferred from homology"/>
<dbReference type="InterPro" id="IPR002295">
    <property type="entry name" value="N4/N6-MTase_EcoPI_Mod-like"/>
</dbReference>
<dbReference type="STRING" id="1121421.SAMN02745123_00345"/>
<dbReference type="GO" id="GO:0032259">
    <property type="term" value="P:methylation"/>
    <property type="evidence" value="ECO:0007669"/>
    <property type="project" value="UniProtKB-KW"/>
</dbReference>
<protein>
    <submittedName>
        <fullName evidence="7">Adenine-specific DNA-methyltransferase</fullName>
    </submittedName>
</protein>
<evidence type="ECO:0000256" key="2">
    <source>
        <dbReference type="ARBA" id="ARBA00022603"/>
    </source>
</evidence>
<dbReference type="EMBL" id="FRAR01000005">
    <property type="protein sequence ID" value="SHK00752.1"/>
    <property type="molecule type" value="Genomic_DNA"/>
</dbReference>
<evidence type="ECO:0000256" key="1">
    <source>
        <dbReference type="ARBA" id="ARBA00006594"/>
    </source>
</evidence>
<evidence type="ECO:0000256" key="3">
    <source>
        <dbReference type="ARBA" id="ARBA00022679"/>
    </source>
</evidence>
<keyword evidence="4" id="KW-0949">S-adenosyl-L-methionine</keyword>
<keyword evidence="3 7" id="KW-0808">Transferase</keyword>
<dbReference type="GO" id="GO:0009307">
    <property type="term" value="P:DNA restriction-modification system"/>
    <property type="evidence" value="ECO:0007669"/>
    <property type="project" value="UniProtKB-KW"/>
</dbReference>
<keyword evidence="5" id="KW-0680">Restriction system</keyword>
<dbReference type="PRINTS" id="PR00506">
    <property type="entry name" value="D21N6MTFRASE"/>
</dbReference>
<keyword evidence="2 7" id="KW-0489">Methyltransferase</keyword>
<reference evidence="8" key="1">
    <citation type="submission" date="2016-11" db="EMBL/GenBank/DDBJ databases">
        <authorList>
            <person name="Varghese N."/>
            <person name="Submissions S."/>
        </authorList>
    </citation>
    <scope>NUCLEOTIDE SEQUENCE [LARGE SCALE GENOMIC DNA]</scope>
    <source>
        <strain evidence="8">DSM 10349</strain>
    </source>
</reference>
<dbReference type="InterPro" id="IPR029063">
    <property type="entry name" value="SAM-dependent_MTases_sf"/>
</dbReference>
<evidence type="ECO:0000313" key="8">
    <source>
        <dbReference type="Proteomes" id="UP000183997"/>
    </source>
</evidence>
<dbReference type="Pfam" id="PF01555">
    <property type="entry name" value="N6_N4_Mtase"/>
    <property type="match status" value="1"/>
</dbReference>
<dbReference type="OrthoDB" id="9800801at2"/>
<dbReference type="GO" id="GO:0008170">
    <property type="term" value="F:N-methyltransferase activity"/>
    <property type="evidence" value="ECO:0007669"/>
    <property type="project" value="InterPro"/>
</dbReference>
<accession>A0A1M6NYN7</accession>
<sequence>MLEASLNGTSLDLVSENVKKLKILFPEIVTEDKIDFAMLQAVLGQHIDHANERYSFTWQGKVQALRLSQTPSTGTLLPCQEESKDWDTTQNLYLEGDNLEVLKLLQKAYHNKVKAIYIDPPYNTGNDFVYSDDYRDNLENYLRLTGQKTEDGLKLSTNSEKAGRYHTNWLNMMYPRLRLARNLLTDDGVIFISIDDNELDNVKKLCNEVFGENNFIDIFSWVKTETPANLSKKTKKAVEYILCYEKNKNDHKFKGLRKESKSSNGLLNQSNAVKRLVFPKQVVDTSLADGVYQAGQYGTSSYKIILLEDTEVKDGYFTKDVILEANFKWGQDKLNKEIEAGTKISIKTIAFSPSYEKKEYEPEVPWNLINRSFNVKTNEEASKELERLFGFKVFDYPKPVSLVKYLLNFNVGQHDVVLDFFSGSATTAQAVLQLNAEDGGNRRFIMAQLPEPCALTSEAVKVGYKNICEIGKERIRRAGAKMKAEQGSAVEGLDIGFKVFKLASSNFKKWNPDLADLQTSLEDMISNYVQGRTEMDVVYEIMLKYGIDLAVPMEEYDVNGKKLYSLGFGSLVICLDDDITTALIDSIIQLKDKLAPEKMRVVFKDNGFRNDAVKTNSKEILKQARIGEFVTI</sequence>
<gene>
    <name evidence="7" type="ORF">SAMN02745123_00345</name>
</gene>
<feature type="domain" description="DNA methylase N-4/N-6" evidence="6">
    <location>
        <begin position="113"/>
        <end position="437"/>
    </location>
</feature>
<evidence type="ECO:0000256" key="5">
    <source>
        <dbReference type="ARBA" id="ARBA00022747"/>
    </source>
</evidence>
<dbReference type="InterPro" id="IPR002052">
    <property type="entry name" value="DNA_methylase_N6_adenine_CS"/>
</dbReference>
<evidence type="ECO:0000256" key="4">
    <source>
        <dbReference type="ARBA" id="ARBA00022691"/>
    </source>
</evidence>
<comment type="similarity">
    <text evidence="1">Belongs to the N(4)/N(6)-methyltransferase family.</text>
</comment>
<dbReference type="AlphaFoldDB" id="A0A1M6NYN7"/>
<dbReference type="Gene3D" id="3.40.50.150">
    <property type="entry name" value="Vaccinia Virus protein VP39"/>
    <property type="match status" value="1"/>
</dbReference>
<name>A0A1M6NYN7_9FIRM</name>
<dbReference type="SUPFAM" id="SSF53335">
    <property type="entry name" value="S-adenosyl-L-methionine-dependent methyltransferases"/>
    <property type="match status" value="1"/>
</dbReference>